<dbReference type="EMBL" id="CADEAL010000016">
    <property type="protein sequence ID" value="CAB1412736.1"/>
    <property type="molecule type" value="Genomic_DNA"/>
</dbReference>
<comment type="caution">
    <text evidence="1">The sequence shown here is derived from an EMBL/GenBank/DDBJ whole genome shotgun (WGS) entry which is preliminary data.</text>
</comment>
<dbReference type="AlphaFoldDB" id="A0A9N7THP9"/>
<gene>
    <name evidence="1" type="ORF">PLEPLA_LOCUS430</name>
</gene>
<accession>A0A9N7THP9</accession>
<dbReference type="Proteomes" id="UP001153269">
    <property type="component" value="Unassembled WGS sequence"/>
</dbReference>
<evidence type="ECO:0000313" key="2">
    <source>
        <dbReference type="Proteomes" id="UP001153269"/>
    </source>
</evidence>
<organism evidence="1 2">
    <name type="scientific">Pleuronectes platessa</name>
    <name type="common">European plaice</name>
    <dbReference type="NCBI Taxonomy" id="8262"/>
    <lineage>
        <taxon>Eukaryota</taxon>
        <taxon>Metazoa</taxon>
        <taxon>Chordata</taxon>
        <taxon>Craniata</taxon>
        <taxon>Vertebrata</taxon>
        <taxon>Euteleostomi</taxon>
        <taxon>Actinopterygii</taxon>
        <taxon>Neopterygii</taxon>
        <taxon>Teleostei</taxon>
        <taxon>Neoteleostei</taxon>
        <taxon>Acanthomorphata</taxon>
        <taxon>Carangaria</taxon>
        <taxon>Pleuronectiformes</taxon>
        <taxon>Pleuronectoidei</taxon>
        <taxon>Pleuronectidae</taxon>
        <taxon>Pleuronectes</taxon>
    </lineage>
</organism>
<reference evidence="1" key="1">
    <citation type="submission" date="2020-03" db="EMBL/GenBank/DDBJ databases">
        <authorList>
            <person name="Weist P."/>
        </authorList>
    </citation>
    <scope>NUCLEOTIDE SEQUENCE</scope>
</reference>
<protein>
    <submittedName>
        <fullName evidence="1">Uncharacterized protein</fullName>
    </submittedName>
</protein>
<name>A0A9N7THP9_PLEPL</name>
<sequence>MPEPASCVLHPSPFPPTAARVPTLPRAFFPRTDHLLPTCLPASSLPWILPQPSVFDHEFRLFPPDYVPALLCGYTAQHWTCLPASLSSLLSAVEMLLSQHTTKRMADATIVMKGLQERPLQLK</sequence>
<keyword evidence="2" id="KW-1185">Reference proteome</keyword>
<proteinExistence type="predicted"/>
<evidence type="ECO:0000313" key="1">
    <source>
        <dbReference type="EMBL" id="CAB1412736.1"/>
    </source>
</evidence>